<dbReference type="PANTHER" id="PTHR33223">
    <property type="entry name" value="CCHC-TYPE DOMAIN-CONTAINING PROTEIN"/>
    <property type="match status" value="1"/>
</dbReference>
<dbReference type="Proteomes" id="UP000694941">
    <property type="component" value="Unplaced"/>
</dbReference>
<dbReference type="RefSeq" id="XP_013793772.1">
    <property type="nucleotide sequence ID" value="XM_013938318.1"/>
</dbReference>
<evidence type="ECO:0000256" key="1">
    <source>
        <dbReference type="PROSITE-ProRule" id="PRU00047"/>
    </source>
</evidence>
<keyword evidence="1" id="KW-0479">Metal-binding</keyword>
<evidence type="ECO:0000256" key="2">
    <source>
        <dbReference type="SAM" id="MobiDB-lite"/>
    </source>
</evidence>
<proteinExistence type="predicted"/>
<dbReference type="PANTHER" id="PTHR33223:SF6">
    <property type="entry name" value="CCHC-TYPE DOMAIN-CONTAINING PROTEIN"/>
    <property type="match status" value="1"/>
</dbReference>
<sequence length="294" mass="33251">MATAGVDTTTEEGGAHPRAARQADPEAAAEQPAPIGSRGATHLTSAIPLYHGTEDEDVESFIDALEEAARISGWTDAQKADILHLRTAGEAKRYIRAYGELRETTDYRYLVRKLLQEYRTRDSTNVILTELRNLHQQRGESVRVFGHKLQELGNRLRRAYARPSEDMLQDTLKSEYEQGLYSNAARQHVNEANKAQATLLDLIEVATREELREKQLYTTNKYSKYSPINTVNNLDKANPSDKKLQNKSDSFQCYNCGKVGHIAKNCFKKSKRNEQTVCYNCGITGHMARDCRRP</sequence>
<evidence type="ECO:0000313" key="4">
    <source>
        <dbReference type="Proteomes" id="UP000694941"/>
    </source>
</evidence>
<dbReference type="SUPFAM" id="SSF57756">
    <property type="entry name" value="Retrovirus zinc finger-like domains"/>
    <property type="match status" value="1"/>
</dbReference>
<feature type="domain" description="CCHC-type" evidence="3">
    <location>
        <begin position="278"/>
        <end position="293"/>
    </location>
</feature>
<accession>A0ABM1C419</accession>
<protein>
    <submittedName>
        <fullName evidence="5">Uncharacterized protein LOC106477791</fullName>
    </submittedName>
</protein>
<name>A0ABM1C419_LIMPO</name>
<feature type="region of interest" description="Disordered" evidence="2">
    <location>
        <begin position="1"/>
        <end position="40"/>
    </location>
</feature>
<keyword evidence="4" id="KW-1185">Reference proteome</keyword>
<dbReference type="PROSITE" id="PS50158">
    <property type="entry name" value="ZF_CCHC"/>
    <property type="match status" value="2"/>
</dbReference>
<dbReference type="InterPro" id="IPR001878">
    <property type="entry name" value="Znf_CCHC"/>
</dbReference>
<evidence type="ECO:0000259" key="3">
    <source>
        <dbReference type="PROSITE" id="PS50158"/>
    </source>
</evidence>
<feature type="compositionally biased region" description="Low complexity" evidence="2">
    <location>
        <begin position="20"/>
        <end position="34"/>
    </location>
</feature>
<keyword evidence="1" id="KW-0862">Zinc</keyword>
<feature type="domain" description="CCHC-type" evidence="3">
    <location>
        <begin position="253"/>
        <end position="266"/>
    </location>
</feature>
<gene>
    <name evidence="5" type="primary">LOC106477791</name>
</gene>
<evidence type="ECO:0000313" key="5">
    <source>
        <dbReference type="RefSeq" id="XP_013793772.1"/>
    </source>
</evidence>
<keyword evidence="1" id="KW-0863">Zinc-finger</keyword>
<reference evidence="5" key="1">
    <citation type="submission" date="2025-08" db="UniProtKB">
        <authorList>
            <consortium name="RefSeq"/>
        </authorList>
    </citation>
    <scope>IDENTIFICATION</scope>
    <source>
        <tissue evidence="5">Muscle</tissue>
    </source>
</reference>
<dbReference type="GeneID" id="106477791"/>
<dbReference type="InterPro" id="IPR036875">
    <property type="entry name" value="Znf_CCHC_sf"/>
</dbReference>
<dbReference type="SMART" id="SM00343">
    <property type="entry name" value="ZnF_C2HC"/>
    <property type="match status" value="2"/>
</dbReference>
<dbReference type="Pfam" id="PF00098">
    <property type="entry name" value="zf-CCHC"/>
    <property type="match status" value="2"/>
</dbReference>
<organism evidence="4 5">
    <name type="scientific">Limulus polyphemus</name>
    <name type="common">Atlantic horseshoe crab</name>
    <dbReference type="NCBI Taxonomy" id="6850"/>
    <lineage>
        <taxon>Eukaryota</taxon>
        <taxon>Metazoa</taxon>
        <taxon>Ecdysozoa</taxon>
        <taxon>Arthropoda</taxon>
        <taxon>Chelicerata</taxon>
        <taxon>Merostomata</taxon>
        <taxon>Xiphosura</taxon>
        <taxon>Limulidae</taxon>
        <taxon>Limulus</taxon>
    </lineage>
</organism>
<dbReference type="Gene3D" id="4.10.60.10">
    <property type="entry name" value="Zinc finger, CCHC-type"/>
    <property type="match status" value="2"/>
</dbReference>